<dbReference type="EMBL" id="KZ992602">
    <property type="protein sequence ID" value="RKP08449.1"/>
    <property type="molecule type" value="Genomic_DNA"/>
</dbReference>
<proteinExistence type="predicted"/>
<evidence type="ECO:0000256" key="2">
    <source>
        <dbReference type="SAM" id="Phobius"/>
    </source>
</evidence>
<dbReference type="OrthoDB" id="10552360at2759"/>
<organism evidence="3 4">
    <name type="scientific">Thamnocephalis sphaerospora</name>
    <dbReference type="NCBI Taxonomy" id="78915"/>
    <lineage>
        <taxon>Eukaryota</taxon>
        <taxon>Fungi</taxon>
        <taxon>Fungi incertae sedis</taxon>
        <taxon>Zoopagomycota</taxon>
        <taxon>Zoopagomycotina</taxon>
        <taxon>Zoopagomycetes</taxon>
        <taxon>Zoopagales</taxon>
        <taxon>Sigmoideomycetaceae</taxon>
        <taxon>Thamnocephalis</taxon>
    </lineage>
</organism>
<evidence type="ECO:0000256" key="1">
    <source>
        <dbReference type="SAM" id="MobiDB-lite"/>
    </source>
</evidence>
<feature type="compositionally biased region" description="Basic and acidic residues" evidence="1">
    <location>
        <begin position="284"/>
        <end position="293"/>
    </location>
</feature>
<protein>
    <submittedName>
        <fullName evidence="3">Uncharacterized protein</fullName>
    </submittedName>
</protein>
<keyword evidence="2" id="KW-0472">Membrane</keyword>
<feature type="transmembrane region" description="Helical" evidence="2">
    <location>
        <begin position="59"/>
        <end position="78"/>
    </location>
</feature>
<feature type="region of interest" description="Disordered" evidence="1">
    <location>
        <begin position="257"/>
        <end position="315"/>
    </location>
</feature>
<name>A0A4V1IWR2_9FUNG</name>
<dbReference type="AlphaFoldDB" id="A0A4V1IWR2"/>
<evidence type="ECO:0000313" key="3">
    <source>
        <dbReference type="EMBL" id="RKP08449.1"/>
    </source>
</evidence>
<gene>
    <name evidence="3" type="ORF">THASP1DRAFT_29749</name>
</gene>
<feature type="region of interest" description="Disordered" evidence="1">
    <location>
        <begin position="411"/>
        <end position="445"/>
    </location>
</feature>
<reference evidence="4" key="1">
    <citation type="journal article" date="2018" name="Nat. Microbiol.">
        <title>Leveraging single-cell genomics to expand the fungal tree of life.</title>
        <authorList>
            <person name="Ahrendt S.R."/>
            <person name="Quandt C.A."/>
            <person name="Ciobanu D."/>
            <person name="Clum A."/>
            <person name="Salamov A."/>
            <person name="Andreopoulos B."/>
            <person name="Cheng J.F."/>
            <person name="Woyke T."/>
            <person name="Pelin A."/>
            <person name="Henrissat B."/>
            <person name="Reynolds N.K."/>
            <person name="Benny G.L."/>
            <person name="Smith M.E."/>
            <person name="James T.Y."/>
            <person name="Grigoriev I.V."/>
        </authorList>
    </citation>
    <scope>NUCLEOTIDE SEQUENCE [LARGE SCALE GENOMIC DNA]</scope>
    <source>
        <strain evidence="4">RSA 1356</strain>
    </source>
</reference>
<feature type="compositionally biased region" description="Polar residues" evidence="1">
    <location>
        <begin position="342"/>
        <end position="353"/>
    </location>
</feature>
<keyword evidence="2" id="KW-1133">Transmembrane helix</keyword>
<feature type="compositionally biased region" description="Basic residues" evidence="1">
    <location>
        <begin position="225"/>
        <end position="236"/>
    </location>
</feature>
<feature type="transmembrane region" description="Helical" evidence="2">
    <location>
        <begin position="160"/>
        <end position="182"/>
    </location>
</feature>
<feature type="compositionally biased region" description="Acidic residues" evidence="1">
    <location>
        <begin position="414"/>
        <end position="423"/>
    </location>
</feature>
<feature type="region of interest" description="Disordered" evidence="1">
    <location>
        <begin position="1"/>
        <end position="38"/>
    </location>
</feature>
<feature type="transmembrane region" description="Helical" evidence="2">
    <location>
        <begin position="133"/>
        <end position="154"/>
    </location>
</feature>
<evidence type="ECO:0000313" key="4">
    <source>
        <dbReference type="Proteomes" id="UP000271241"/>
    </source>
</evidence>
<dbReference type="Proteomes" id="UP000271241">
    <property type="component" value="Unassembled WGS sequence"/>
</dbReference>
<feature type="region of interest" description="Disordered" evidence="1">
    <location>
        <begin position="335"/>
        <end position="366"/>
    </location>
</feature>
<accession>A0A4V1IWR2</accession>
<feature type="region of interest" description="Disordered" evidence="1">
    <location>
        <begin position="222"/>
        <end position="245"/>
    </location>
</feature>
<sequence length="445" mass="48544">MAAHVPTRGECLASQSSLATAKRRIHSTDSHPSSHRRYQRRYGGCGFGMLRPRPLTASLLLVALLLLTVVVTCATAAGSDPPRAGNTLRTQAPLLSEKDEPEAQAQPVLSFLLGTLLRWLGKVLYYLLRPFYLAVYWVVHLTILMPFSIGYRVFAAVAPILGFLIVATGVGACIGGGAAWAVRTAAELGWGELPETKYQALLEENAGQSMLNGEAAQKMGGLAVAHRRPQGRHGRKNTGASDLTQLTDWQSEAGESAWLHSETESIAKRSGKRPAYQPTKHLTSKADHSHSIYDDDGEDDDGASYGPYDHDDVYTKDWDYEDDQEMLLSEEDLIADQRSSRAHTSSSQVYQTRIQERRPYRARASTDTSLASALAADEVPSTRRPVTPVVGSNLSAAMAAHAHAARTAEAYAYTDEDSYDDGDMSSLYDSTQDESLDASDPRKNI</sequence>
<keyword evidence="4" id="KW-1185">Reference proteome</keyword>
<keyword evidence="2" id="KW-0812">Transmembrane</keyword>